<dbReference type="InterPro" id="IPR006059">
    <property type="entry name" value="SBP"/>
</dbReference>
<proteinExistence type="inferred from homology"/>
<keyword evidence="6" id="KW-0564">Palmitate</keyword>
<evidence type="ECO:0000256" key="5">
    <source>
        <dbReference type="ARBA" id="ARBA00023136"/>
    </source>
</evidence>
<evidence type="ECO:0000256" key="8">
    <source>
        <dbReference type="SAM" id="SignalP"/>
    </source>
</evidence>
<dbReference type="Gene3D" id="3.40.190.10">
    <property type="entry name" value="Periplasmic binding protein-like II"/>
    <property type="match status" value="1"/>
</dbReference>
<feature type="signal peptide" evidence="8">
    <location>
        <begin position="1"/>
        <end position="23"/>
    </location>
</feature>
<evidence type="ECO:0000256" key="4">
    <source>
        <dbReference type="ARBA" id="ARBA00022729"/>
    </source>
</evidence>
<comment type="similarity">
    <text evidence="2">Belongs to the bacterial solute-binding protein 1 family.</text>
</comment>
<keyword evidence="10" id="KW-1185">Reference proteome</keyword>
<evidence type="ECO:0000256" key="6">
    <source>
        <dbReference type="ARBA" id="ARBA00023139"/>
    </source>
</evidence>
<feature type="chain" id="PRO_5046036670" evidence="8">
    <location>
        <begin position="24"/>
        <end position="419"/>
    </location>
</feature>
<name>A0ABT5T5M9_9RHOB</name>
<protein>
    <submittedName>
        <fullName evidence="9">ABC transporter substrate-binding protein</fullName>
    </submittedName>
</protein>
<reference evidence="9" key="1">
    <citation type="submission" date="2023-02" db="EMBL/GenBank/DDBJ databases">
        <title>Description of Roseinatronobacter alkalisoli sp. nov., an alkaliphilic bacerium isolated from soda soil.</title>
        <authorList>
            <person name="Wei W."/>
        </authorList>
    </citation>
    <scope>NUCLEOTIDE SEQUENCE</scope>
    <source>
        <strain evidence="9">HJB301</strain>
    </source>
</reference>
<accession>A0ABT5T5M9</accession>
<evidence type="ECO:0000256" key="3">
    <source>
        <dbReference type="ARBA" id="ARBA00022475"/>
    </source>
</evidence>
<keyword evidence="3" id="KW-1003">Cell membrane</keyword>
<evidence type="ECO:0000313" key="9">
    <source>
        <dbReference type="EMBL" id="MDD7970421.1"/>
    </source>
</evidence>
<dbReference type="PANTHER" id="PTHR43649">
    <property type="entry name" value="ARABINOSE-BINDING PROTEIN-RELATED"/>
    <property type="match status" value="1"/>
</dbReference>
<evidence type="ECO:0000256" key="7">
    <source>
        <dbReference type="ARBA" id="ARBA00023288"/>
    </source>
</evidence>
<keyword evidence="5" id="KW-0472">Membrane</keyword>
<dbReference type="RefSeq" id="WP_274351039.1">
    <property type="nucleotide sequence ID" value="NZ_JAQZSM010000003.1"/>
</dbReference>
<gene>
    <name evidence="9" type="ORF">PUT78_04850</name>
</gene>
<comment type="subcellular location">
    <subcellularLocation>
        <location evidence="1">Periplasm</location>
    </subcellularLocation>
</comment>
<comment type="caution">
    <text evidence="9">The sequence shown here is derived from an EMBL/GenBank/DDBJ whole genome shotgun (WGS) entry which is preliminary data.</text>
</comment>
<dbReference type="Pfam" id="PF01547">
    <property type="entry name" value="SBP_bac_1"/>
    <property type="match status" value="1"/>
</dbReference>
<dbReference type="InterPro" id="IPR050490">
    <property type="entry name" value="Bact_solute-bd_prot1"/>
</dbReference>
<dbReference type="PANTHER" id="PTHR43649:SF33">
    <property type="entry name" value="POLYGALACTURONAN_RHAMNOGALACTURONAN-BINDING PROTEIN YTCQ"/>
    <property type="match status" value="1"/>
</dbReference>
<sequence>MKTRLKLSLLITASALISTNAIAETLFWSSQATPIEETQAMREQVLSGFGGGVSFQPADPGPWLTRIQAELGAGSGSIGVLGALHGDFTPLAGNLTDLSGVDASAVSPGFMELGKLGTDDQKYIPWMQATYVMAAHTDALEYLPDGADLMALSYDDLIAWAANMHDATGQPRFGFPAGPQGLKHRFFQGYLLPAYTGSMVTEFRSDDAEQAWNAFLELWEHTNPASTNYSFMQEQLISGDAWVVFDHTARLADAFNQQPDDFVAFPAPSGPAGRAFMPVLAGMAVPETASDKDAAMELIGYMLAPETQIATLRATNFFPVIDVDFPDDMPPSVQAAGAAIAAMSGAEDALPALLPVGLGDLGGQFNQVYNDTFERIVLARQPVRAVLDDQADALRRILEEAGAPCWAPDAASDGPCPVN</sequence>
<evidence type="ECO:0000256" key="1">
    <source>
        <dbReference type="ARBA" id="ARBA00004418"/>
    </source>
</evidence>
<keyword evidence="7" id="KW-0449">Lipoprotein</keyword>
<keyword evidence="4 8" id="KW-0732">Signal</keyword>
<dbReference type="Proteomes" id="UP001431784">
    <property type="component" value="Unassembled WGS sequence"/>
</dbReference>
<organism evidence="9 10">
    <name type="scientific">Roseinatronobacter alkalisoli</name>
    <dbReference type="NCBI Taxonomy" id="3028235"/>
    <lineage>
        <taxon>Bacteria</taxon>
        <taxon>Pseudomonadati</taxon>
        <taxon>Pseudomonadota</taxon>
        <taxon>Alphaproteobacteria</taxon>
        <taxon>Rhodobacterales</taxon>
        <taxon>Paracoccaceae</taxon>
        <taxon>Roseinatronobacter</taxon>
    </lineage>
</organism>
<dbReference type="EMBL" id="JAQZSM010000003">
    <property type="protein sequence ID" value="MDD7970421.1"/>
    <property type="molecule type" value="Genomic_DNA"/>
</dbReference>
<evidence type="ECO:0000313" key="10">
    <source>
        <dbReference type="Proteomes" id="UP001431784"/>
    </source>
</evidence>
<dbReference type="SUPFAM" id="SSF53850">
    <property type="entry name" value="Periplasmic binding protein-like II"/>
    <property type="match status" value="1"/>
</dbReference>
<evidence type="ECO:0000256" key="2">
    <source>
        <dbReference type="ARBA" id="ARBA00008520"/>
    </source>
</evidence>